<sequence length="74" mass="8334">MNMKIRANHLEPMGFEEFSRLIDMMPASRSPVKVEPLLGKVLTHHSGEAREGKIVMLSSGTTQWPKRLRTVNGC</sequence>
<dbReference type="PATRIC" id="fig|265726.11.peg.2296"/>
<dbReference type="OrthoDB" id="5823459at2"/>
<evidence type="ECO:0000313" key="1">
    <source>
        <dbReference type="EMBL" id="KKD01065.1"/>
    </source>
</evidence>
<name>A0A0F5VHW8_9GAMM</name>
<gene>
    <name evidence="1" type="ORF">KY46_04665</name>
</gene>
<dbReference type="AlphaFoldDB" id="A0A0F5VHW8"/>
<organism evidence="1 2">
    <name type="scientific">Photobacterium halotolerans</name>
    <dbReference type="NCBI Taxonomy" id="265726"/>
    <lineage>
        <taxon>Bacteria</taxon>
        <taxon>Pseudomonadati</taxon>
        <taxon>Pseudomonadota</taxon>
        <taxon>Gammaproteobacteria</taxon>
        <taxon>Vibrionales</taxon>
        <taxon>Vibrionaceae</taxon>
        <taxon>Photobacterium</taxon>
    </lineage>
</organism>
<evidence type="ECO:0000313" key="2">
    <source>
        <dbReference type="Proteomes" id="UP000033633"/>
    </source>
</evidence>
<proteinExistence type="predicted"/>
<reference evidence="1 2" key="1">
    <citation type="submission" date="2014-12" db="EMBL/GenBank/DDBJ databases">
        <title>Mercury Reductase activity and rhizosphere competence traits in the genome of root associated Photobacterium halotolerans MELD1.</title>
        <authorList>
            <person name="Mathew D.C."/>
            <person name="Huang C.-C."/>
        </authorList>
    </citation>
    <scope>NUCLEOTIDE SEQUENCE [LARGE SCALE GENOMIC DNA]</scope>
    <source>
        <strain evidence="1 2">MELD1</strain>
    </source>
</reference>
<dbReference type="EMBL" id="JWYV01000002">
    <property type="protein sequence ID" value="KKD01065.1"/>
    <property type="molecule type" value="Genomic_DNA"/>
</dbReference>
<dbReference type="Proteomes" id="UP000033633">
    <property type="component" value="Unassembled WGS sequence"/>
</dbReference>
<accession>A0A0F5VHW8</accession>
<keyword evidence="2" id="KW-1185">Reference proteome</keyword>
<comment type="caution">
    <text evidence="1">The sequence shown here is derived from an EMBL/GenBank/DDBJ whole genome shotgun (WGS) entry which is preliminary data.</text>
</comment>
<dbReference type="RefSeq" id="WP_046219436.1">
    <property type="nucleotide sequence ID" value="NZ_JWYV01000002.1"/>
</dbReference>
<protein>
    <submittedName>
        <fullName evidence="1">Uncharacterized protein</fullName>
    </submittedName>
</protein>